<sequence>MPKETRKERRAGRASGSDPYRFVEGATGLRERSFVTAMRRRDQIERNQMKDRHLVFMPNAISGKMEVSYSDERKSRPPPSGGMQQTKLSCGGDTVEKPTKRKVRFADEGVPETKDGEDVQQTEWHEQKSLASSEKQLFTVLNGYDALKAEDRGTALRQLHMHLEAMGINDGQRGVAGW</sequence>
<protein>
    <submittedName>
        <fullName evidence="2">Uncharacterized protein</fullName>
    </submittedName>
</protein>
<feature type="compositionally biased region" description="Basic and acidic residues" evidence="1">
    <location>
        <begin position="94"/>
        <end position="120"/>
    </location>
</feature>
<evidence type="ECO:0000256" key="1">
    <source>
        <dbReference type="SAM" id="MobiDB-lite"/>
    </source>
</evidence>
<feature type="region of interest" description="Disordered" evidence="1">
    <location>
        <begin position="66"/>
        <end position="120"/>
    </location>
</feature>
<feature type="region of interest" description="Disordered" evidence="1">
    <location>
        <begin position="1"/>
        <end position="27"/>
    </location>
</feature>
<organism evidence="2 3">
    <name type="scientific">Heliocybe sulcata</name>
    <dbReference type="NCBI Taxonomy" id="5364"/>
    <lineage>
        <taxon>Eukaryota</taxon>
        <taxon>Fungi</taxon>
        <taxon>Dikarya</taxon>
        <taxon>Basidiomycota</taxon>
        <taxon>Agaricomycotina</taxon>
        <taxon>Agaricomycetes</taxon>
        <taxon>Gloeophyllales</taxon>
        <taxon>Gloeophyllaceae</taxon>
        <taxon>Heliocybe</taxon>
    </lineage>
</organism>
<reference evidence="2 3" key="1">
    <citation type="journal article" date="2019" name="Nat. Ecol. Evol.">
        <title>Megaphylogeny resolves global patterns of mushroom evolution.</title>
        <authorList>
            <person name="Varga T."/>
            <person name="Krizsan K."/>
            <person name="Foldi C."/>
            <person name="Dima B."/>
            <person name="Sanchez-Garcia M."/>
            <person name="Sanchez-Ramirez S."/>
            <person name="Szollosi G.J."/>
            <person name="Szarkandi J.G."/>
            <person name="Papp V."/>
            <person name="Albert L."/>
            <person name="Andreopoulos W."/>
            <person name="Angelini C."/>
            <person name="Antonin V."/>
            <person name="Barry K.W."/>
            <person name="Bougher N.L."/>
            <person name="Buchanan P."/>
            <person name="Buyck B."/>
            <person name="Bense V."/>
            <person name="Catcheside P."/>
            <person name="Chovatia M."/>
            <person name="Cooper J."/>
            <person name="Damon W."/>
            <person name="Desjardin D."/>
            <person name="Finy P."/>
            <person name="Geml J."/>
            <person name="Haridas S."/>
            <person name="Hughes K."/>
            <person name="Justo A."/>
            <person name="Karasinski D."/>
            <person name="Kautmanova I."/>
            <person name="Kiss B."/>
            <person name="Kocsube S."/>
            <person name="Kotiranta H."/>
            <person name="LaButti K.M."/>
            <person name="Lechner B.E."/>
            <person name="Liimatainen K."/>
            <person name="Lipzen A."/>
            <person name="Lukacs Z."/>
            <person name="Mihaltcheva S."/>
            <person name="Morgado L.N."/>
            <person name="Niskanen T."/>
            <person name="Noordeloos M.E."/>
            <person name="Ohm R.A."/>
            <person name="Ortiz-Santana B."/>
            <person name="Ovrebo C."/>
            <person name="Racz N."/>
            <person name="Riley R."/>
            <person name="Savchenko A."/>
            <person name="Shiryaev A."/>
            <person name="Soop K."/>
            <person name="Spirin V."/>
            <person name="Szebenyi C."/>
            <person name="Tomsovsky M."/>
            <person name="Tulloss R.E."/>
            <person name="Uehling J."/>
            <person name="Grigoriev I.V."/>
            <person name="Vagvolgyi C."/>
            <person name="Papp T."/>
            <person name="Martin F.M."/>
            <person name="Miettinen O."/>
            <person name="Hibbett D.S."/>
            <person name="Nagy L.G."/>
        </authorList>
    </citation>
    <scope>NUCLEOTIDE SEQUENCE [LARGE SCALE GENOMIC DNA]</scope>
    <source>
        <strain evidence="2 3">OMC1185</strain>
    </source>
</reference>
<proteinExistence type="predicted"/>
<keyword evidence="3" id="KW-1185">Reference proteome</keyword>
<dbReference type="AlphaFoldDB" id="A0A5C3N165"/>
<dbReference type="Proteomes" id="UP000305948">
    <property type="component" value="Unassembled WGS sequence"/>
</dbReference>
<name>A0A5C3N165_9AGAM</name>
<evidence type="ECO:0000313" key="3">
    <source>
        <dbReference type="Proteomes" id="UP000305948"/>
    </source>
</evidence>
<accession>A0A5C3N165</accession>
<evidence type="ECO:0000313" key="2">
    <source>
        <dbReference type="EMBL" id="TFK51037.1"/>
    </source>
</evidence>
<gene>
    <name evidence="2" type="ORF">OE88DRAFT_1735756</name>
</gene>
<dbReference type="EMBL" id="ML213512">
    <property type="protein sequence ID" value="TFK51037.1"/>
    <property type="molecule type" value="Genomic_DNA"/>
</dbReference>